<protein>
    <submittedName>
        <fullName evidence="1">Uncharacterized protein</fullName>
    </submittedName>
</protein>
<sequence length="71" mass="8469">MKNISEITAKNPIINKNNNDINEHITYRQPMYLARSSSILYEILNKTLNYSFKKKMKNDLSIYWFTTTFMA</sequence>
<evidence type="ECO:0000313" key="1">
    <source>
        <dbReference type="EMBL" id="CAF4700127.1"/>
    </source>
</evidence>
<proteinExistence type="predicted"/>
<comment type="caution">
    <text evidence="1">The sequence shown here is derived from an EMBL/GenBank/DDBJ whole genome shotgun (WGS) entry which is preliminary data.</text>
</comment>
<accession>A0A821IE80</accession>
<dbReference type="EMBL" id="CAJOBQ010009602">
    <property type="protein sequence ID" value="CAF4700127.1"/>
    <property type="molecule type" value="Genomic_DNA"/>
</dbReference>
<reference evidence="1" key="1">
    <citation type="submission" date="2021-02" db="EMBL/GenBank/DDBJ databases">
        <authorList>
            <person name="Nowell W R."/>
        </authorList>
    </citation>
    <scope>NUCLEOTIDE SEQUENCE</scope>
</reference>
<dbReference type="AlphaFoldDB" id="A0A821IE80"/>
<feature type="non-terminal residue" evidence="1">
    <location>
        <position position="1"/>
    </location>
</feature>
<name>A0A821IE80_9BILA</name>
<evidence type="ECO:0000313" key="2">
    <source>
        <dbReference type="Proteomes" id="UP000663862"/>
    </source>
</evidence>
<gene>
    <name evidence="1" type="ORF">TSG867_LOCUS33285</name>
</gene>
<dbReference type="Proteomes" id="UP000663862">
    <property type="component" value="Unassembled WGS sequence"/>
</dbReference>
<organism evidence="1 2">
    <name type="scientific">Rotaria socialis</name>
    <dbReference type="NCBI Taxonomy" id="392032"/>
    <lineage>
        <taxon>Eukaryota</taxon>
        <taxon>Metazoa</taxon>
        <taxon>Spiralia</taxon>
        <taxon>Gnathifera</taxon>
        <taxon>Rotifera</taxon>
        <taxon>Eurotatoria</taxon>
        <taxon>Bdelloidea</taxon>
        <taxon>Philodinida</taxon>
        <taxon>Philodinidae</taxon>
        <taxon>Rotaria</taxon>
    </lineage>
</organism>